<accession>A0A0F9PIP0</accession>
<gene>
    <name evidence="2" type="ORF">LCGC14_1133640</name>
</gene>
<keyword evidence="1" id="KW-0175">Coiled coil</keyword>
<evidence type="ECO:0000256" key="1">
    <source>
        <dbReference type="SAM" id="Coils"/>
    </source>
</evidence>
<dbReference type="AlphaFoldDB" id="A0A0F9PIP0"/>
<comment type="caution">
    <text evidence="2">The sequence shown here is derived from an EMBL/GenBank/DDBJ whole genome shotgun (WGS) entry which is preliminary data.</text>
</comment>
<reference evidence="2" key="1">
    <citation type="journal article" date="2015" name="Nature">
        <title>Complex archaea that bridge the gap between prokaryotes and eukaryotes.</title>
        <authorList>
            <person name="Spang A."/>
            <person name="Saw J.H."/>
            <person name="Jorgensen S.L."/>
            <person name="Zaremba-Niedzwiedzka K."/>
            <person name="Martijn J."/>
            <person name="Lind A.E."/>
            <person name="van Eijk R."/>
            <person name="Schleper C."/>
            <person name="Guy L."/>
            <person name="Ettema T.J."/>
        </authorList>
    </citation>
    <scope>NUCLEOTIDE SEQUENCE</scope>
</reference>
<proteinExistence type="predicted"/>
<feature type="coiled-coil region" evidence="1">
    <location>
        <begin position="29"/>
        <end position="56"/>
    </location>
</feature>
<name>A0A0F9PIP0_9ZZZZ</name>
<sequence length="154" mass="18061">MVTRNKDYYTEFIKETQKIIREQDQTKEVSDVVREIESHRSDLEEKENRIMATTSDSDTKDFNIMQPFEVAKKDFFKIKVQELRGSVDEFLTDLNEEHGLFTIDAHLLALRRELDVIHAANSAPTNEDIVTYMSMLEHLRETTHVVIDPTDEEK</sequence>
<protein>
    <submittedName>
        <fullName evidence="2">Uncharacterized protein</fullName>
    </submittedName>
</protein>
<evidence type="ECO:0000313" key="2">
    <source>
        <dbReference type="EMBL" id="KKN00866.1"/>
    </source>
</evidence>
<organism evidence="2">
    <name type="scientific">marine sediment metagenome</name>
    <dbReference type="NCBI Taxonomy" id="412755"/>
    <lineage>
        <taxon>unclassified sequences</taxon>
        <taxon>metagenomes</taxon>
        <taxon>ecological metagenomes</taxon>
    </lineage>
</organism>
<dbReference type="EMBL" id="LAZR01005326">
    <property type="protein sequence ID" value="KKN00866.1"/>
    <property type="molecule type" value="Genomic_DNA"/>
</dbReference>